<dbReference type="Proteomes" id="UP000576480">
    <property type="component" value="Unassembled WGS sequence"/>
</dbReference>
<dbReference type="EMBL" id="BLSB01000400">
    <property type="protein sequence ID" value="GFP36092.1"/>
    <property type="molecule type" value="Genomic_DNA"/>
</dbReference>
<protein>
    <submittedName>
        <fullName evidence="2">Uncharacterized protein</fullName>
    </submittedName>
</protein>
<sequence>SGALLVVVGVLIYSNFLLRLVSYLYSFFYRLGITF</sequence>
<comment type="caution">
    <text evidence="2">The sequence shown here is derived from an EMBL/GenBank/DDBJ whole genome shotgun (WGS) entry which is preliminary data.</text>
</comment>
<evidence type="ECO:0000313" key="3">
    <source>
        <dbReference type="Proteomes" id="UP000576480"/>
    </source>
</evidence>
<dbReference type="AlphaFoldDB" id="A0A6V8PU42"/>
<accession>A0A6V8PU42</accession>
<name>A0A6V8PU42_9ACTN</name>
<gene>
    <name evidence="2" type="ORF">HKBW3S43_01879</name>
</gene>
<feature type="transmembrane region" description="Helical" evidence="1">
    <location>
        <begin position="6"/>
        <end position="28"/>
    </location>
</feature>
<reference evidence="2 3" key="1">
    <citation type="journal article" date="2020" name="Front. Microbiol.">
        <title>Single-cell genomics of novel Actinobacteria with the Wood-Ljungdahl pathway discovered in a serpentinizing system.</title>
        <authorList>
            <person name="Merino N."/>
            <person name="Kawai M."/>
            <person name="Boyd E.S."/>
            <person name="Colman D.R."/>
            <person name="McGlynn S.E."/>
            <person name="Nealson K.H."/>
            <person name="Kurokawa K."/>
            <person name="Hongoh Y."/>
        </authorList>
    </citation>
    <scope>NUCLEOTIDE SEQUENCE [LARGE SCALE GENOMIC DNA]</scope>
    <source>
        <strain evidence="2 3">S43</strain>
    </source>
</reference>
<keyword evidence="1" id="KW-0812">Transmembrane</keyword>
<keyword evidence="1" id="KW-1133">Transmembrane helix</keyword>
<evidence type="ECO:0000313" key="2">
    <source>
        <dbReference type="EMBL" id="GFP36092.1"/>
    </source>
</evidence>
<feature type="non-terminal residue" evidence="2">
    <location>
        <position position="1"/>
    </location>
</feature>
<proteinExistence type="predicted"/>
<keyword evidence="1" id="KW-0472">Membrane</keyword>
<organism evidence="2 3">
    <name type="scientific">Candidatus Hakubella thermalkaliphila</name>
    <dbReference type="NCBI Taxonomy" id="2754717"/>
    <lineage>
        <taxon>Bacteria</taxon>
        <taxon>Bacillati</taxon>
        <taxon>Actinomycetota</taxon>
        <taxon>Actinomycetota incertae sedis</taxon>
        <taxon>Candidatus Hakubellales</taxon>
        <taxon>Candidatus Hakubellaceae</taxon>
        <taxon>Candidatus Hakubella</taxon>
    </lineage>
</organism>
<evidence type="ECO:0000256" key="1">
    <source>
        <dbReference type="SAM" id="Phobius"/>
    </source>
</evidence>